<sequence>MASLSYSFLLVLFTCLASWDSPRICDCIKLKGSPNSRSGYIIHRIKGYAVNPSSNRHVAKSSVDYTSGELRPFTLYYNVKLITPEGEKVVDCDPDEYILEAAERGGVDLPYSCRSGSCSTCAGKLLKGEVNNEDQNYLDDKQLEEGYCLLCTCYAKSDCTIVTHKENELHD</sequence>
<comment type="caution">
    <text evidence="11">The sequence shown here is derived from an EMBL/GenBank/DDBJ whole genome shotgun (WGS) entry which is preliminary data.</text>
</comment>
<keyword evidence="5 8" id="KW-0249">Electron transport</keyword>
<feature type="chain" id="PRO_5002706965" description="Ferredoxin" evidence="9">
    <location>
        <begin position="20"/>
        <end position="171"/>
    </location>
</feature>
<dbReference type="InParanoid" id="A7AU49"/>
<dbReference type="OMA" id="WDSPRIC"/>
<organism evidence="11 12">
    <name type="scientific">Babesia bovis</name>
    <dbReference type="NCBI Taxonomy" id="5865"/>
    <lineage>
        <taxon>Eukaryota</taxon>
        <taxon>Sar</taxon>
        <taxon>Alveolata</taxon>
        <taxon>Apicomplexa</taxon>
        <taxon>Aconoidasida</taxon>
        <taxon>Piroplasmida</taxon>
        <taxon>Babesiidae</taxon>
        <taxon>Babesia</taxon>
    </lineage>
</organism>
<proteinExistence type="inferred from homology"/>
<dbReference type="GeneID" id="5478260"/>
<feature type="domain" description="2Fe-2S ferredoxin-type" evidence="10">
    <location>
        <begin position="77"/>
        <end position="167"/>
    </location>
</feature>
<dbReference type="PROSITE" id="PS51085">
    <property type="entry name" value="2FE2S_FER_2"/>
    <property type="match status" value="1"/>
</dbReference>
<reference evidence="12" key="2">
    <citation type="journal article" date="2020" name="Data Brief">
        <title>Transcriptome dataset of Babesia bovis life stages within vertebrate and invertebrate hosts.</title>
        <authorList>
            <person name="Ueti M.W."/>
            <person name="Johnson W.C."/>
            <person name="Kappmeyer L.S."/>
            <person name="Herndon D.R."/>
            <person name="Mousel M.R."/>
            <person name="Reif K.E."/>
            <person name="Taus N.S."/>
            <person name="Ifeonu O.O."/>
            <person name="Silva J.C."/>
            <person name="Suarez C.E."/>
            <person name="Brayton K.A."/>
        </authorList>
    </citation>
    <scope>NUCLEOTIDE SEQUENCE [LARGE SCALE GENOMIC DNA]</scope>
</reference>
<keyword evidence="3 8" id="KW-0001">2Fe-2S</keyword>
<dbReference type="InterPro" id="IPR012675">
    <property type="entry name" value="Beta-grasp_dom_sf"/>
</dbReference>
<dbReference type="FunFam" id="3.10.20.30:FF:000014">
    <property type="entry name" value="Ferredoxin"/>
    <property type="match status" value="1"/>
</dbReference>
<dbReference type="Pfam" id="PF00111">
    <property type="entry name" value="Fer2"/>
    <property type="match status" value="1"/>
</dbReference>
<dbReference type="Gene3D" id="3.10.20.30">
    <property type="match status" value="1"/>
</dbReference>
<evidence type="ECO:0000256" key="4">
    <source>
        <dbReference type="ARBA" id="ARBA00022723"/>
    </source>
</evidence>
<dbReference type="VEuPathDB" id="PiroplasmaDB:BBOV_II005080"/>
<keyword evidence="12" id="KW-1185">Reference proteome</keyword>
<dbReference type="GO" id="GO:0009055">
    <property type="term" value="F:electron transfer activity"/>
    <property type="evidence" value="ECO:0007669"/>
    <property type="project" value="InterPro"/>
</dbReference>
<dbReference type="KEGG" id="bbo:BBOV_II005080"/>
<dbReference type="CDD" id="cd00207">
    <property type="entry name" value="fer2"/>
    <property type="match status" value="1"/>
</dbReference>
<comment type="cofactor">
    <cofactor evidence="8">
        <name>[2Fe-2S] cluster</name>
        <dbReference type="ChEBI" id="CHEBI:190135"/>
    </cofactor>
    <text evidence="8">Binds 1 [2Fe-2S] cluster.</text>
</comment>
<dbReference type="GO" id="GO:0022900">
    <property type="term" value="P:electron transport chain"/>
    <property type="evidence" value="ECO:0007669"/>
    <property type="project" value="InterPro"/>
</dbReference>
<evidence type="ECO:0000256" key="1">
    <source>
        <dbReference type="ARBA" id="ARBA00007874"/>
    </source>
</evidence>
<gene>
    <name evidence="11" type="ORF">BBOV_II005080</name>
</gene>
<dbReference type="InterPro" id="IPR010241">
    <property type="entry name" value="Fd_pln"/>
</dbReference>
<dbReference type="RefSeq" id="XP_001610028.1">
    <property type="nucleotide sequence ID" value="XM_001609978.1"/>
</dbReference>
<keyword evidence="9" id="KW-0732">Signal</keyword>
<reference evidence="11 12" key="1">
    <citation type="journal article" date="2007" name="PLoS Pathog.">
        <title>Genome sequence of Babesia bovis and comparative analysis of apicomplexan hemoprotozoa.</title>
        <authorList>
            <person name="Brayton K.A."/>
            <person name="Lau A.O.T."/>
            <person name="Herndon D.R."/>
            <person name="Hannick L."/>
            <person name="Kappmeyer L.S."/>
            <person name="Berens S.J."/>
            <person name="Bidwell S.L."/>
            <person name="Brown W.C."/>
            <person name="Crabtree J."/>
            <person name="Fadrosh D."/>
            <person name="Feldblum T."/>
            <person name="Forberger H.A."/>
            <person name="Haas B.J."/>
            <person name="Howell J.M."/>
            <person name="Khouri H."/>
            <person name="Koo H."/>
            <person name="Mann D.J."/>
            <person name="Norimine J."/>
            <person name="Paulsen I.T."/>
            <person name="Radune D."/>
            <person name="Ren Q."/>
            <person name="Smith R.K. Jr."/>
            <person name="Suarez C.E."/>
            <person name="White O."/>
            <person name="Wortman J.R."/>
            <person name="Knowles D.P. Jr."/>
            <person name="McElwain T.F."/>
            <person name="Nene V.M."/>
        </authorList>
    </citation>
    <scope>NUCLEOTIDE SEQUENCE [LARGE SCALE GENOMIC DNA]</scope>
    <source>
        <strain evidence="11">T2Bo</strain>
    </source>
</reference>
<dbReference type="InterPro" id="IPR006058">
    <property type="entry name" value="2Fe2S_fd_BS"/>
</dbReference>
<keyword evidence="2 8" id="KW-0813">Transport</keyword>
<keyword evidence="7 8" id="KW-0411">Iron-sulfur</keyword>
<reference evidence="12" key="3">
    <citation type="journal article" date="2021" name="Int. J. Parasitol.">
        <title>Comparative analysis of gene expression between Babesia bovis blood stages and kinetes allowed by improved genome annotation.</title>
        <authorList>
            <person name="Ueti M.W."/>
            <person name="Johnson W.C."/>
            <person name="Kappmeyer L.S."/>
            <person name="Herndon D.R."/>
            <person name="Mousel M.R."/>
            <person name="Reif K.E."/>
            <person name="Taus N.S."/>
            <person name="Ifeonu O.O."/>
            <person name="Silva J.C."/>
            <person name="Suarez C.E."/>
            <person name="Brayton K.A."/>
        </authorList>
    </citation>
    <scope>NUCLEOTIDE SEQUENCE [LARGE SCALE GENOMIC DNA]</scope>
</reference>
<evidence type="ECO:0000313" key="11">
    <source>
        <dbReference type="EMBL" id="EDO06460.1"/>
    </source>
</evidence>
<keyword evidence="6 8" id="KW-0408">Iron</keyword>
<dbReference type="InterPro" id="IPR001041">
    <property type="entry name" value="2Fe-2S_ferredoxin-type"/>
</dbReference>
<dbReference type="AlphaFoldDB" id="A7AU49"/>
<accession>A7AU49</accession>
<dbReference type="EMBL" id="AAXT01000003">
    <property type="protein sequence ID" value="EDO06460.1"/>
    <property type="molecule type" value="Genomic_DNA"/>
</dbReference>
<evidence type="ECO:0000259" key="10">
    <source>
        <dbReference type="PROSITE" id="PS51085"/>
    </source>
</evidence>
<comment type="function">
    <text evidence="8">Ferredoxins are iron-sulfur proteins that transfer electrons in a wide variety of metabolic reactions.</text>
</comment>
<evidence type="ECO:0000256" key="8">
    <source>
        <dbReference type="RuleBase" id="RU364001"/>
    </source>
</evidence>
<dbReference type="eggNOG" id="ENOG502S3RJ">
    <property type="taxonomic scope" value="Eukaryota"/>
</dbReference>
<comment type="similarity">
    <text evidence="1 8">Belongs to the 2Fe2S plant-type ferredoxin family.</text>
</comment>
<keyword evidence="4 8" id="KW-0479">Metal-binding</keyword>
<evidence type="ECO:0000313" key="12">
    <source>
        <dbReference type="Proteomes" id="UP000002173"/>
    </source>
</evidence>
<evidence type="ECO:0000256" key="6">
    <source>
        <dbReference type="ARBA" id="ARBA00023004"/>
    </source>
</evidence>
<name>A7AU49_BABBO</name>
<dbReference type="InterPro" id="IPR036010">
    <property type="entry name" value="2Fe-2S_ferredoxin-like_sf"/>
</dbReference>
<evidence type="ECO:0000256" key="7">
    <source>
        <dbReference type="ARBA" id="ARBA00023014"/>
    </source>
</evidence>
<dbReference type="Proteomes" id="UP000002173">
    <property type="component" value="Unassembled WGS sequence"/>
</dbReference>
<dbReference type="GO" id="GO:0046872">
    <property type="term" value="F:metal ion binding"/>
    <property type="evidence" value="ECO:0007669"/>
    <property type="project" value="UniProtKB-KW"/>
</dbReference>
<dbReference type="STRING" id="5865.A7AU49"/>
<feature type="signal peptide" evidence="9">
    <location>
        <begin position="1"/>
        <end position="19"/>
    </location>
</feature>
<dbReference type="PANTHER" id="PTHR43112:SF3">
    <property type="entry name" value="FERREDOXIN-2, CHLOROPLASTIC"/>
    <property type="match status" value="1"/>
</dbReference>
<evidence type="ECO:0000256" key="5">
    <source>
        <dbReference type="ARBA" id="ARBA00022982"/>
    </source>
</evidence>
<dbReference type="NCBIfam" id="TIGR02008">
    <property type="entry name" value="fdx_plant"/>
    <property type="match status" value="1"/>
</dbReference>
<dbReference type="GO" id="GO:0051537">
    <property type="term" value="F:2 iron, 2 sulfur cluster binding"/>
    <property type="evidence" value="ECO:0007669"/>
    <property type="project" value="UniProtKB-KW"/>
</dbReference>
<protein>
    <recommendedName>
        <fullName evidence="8">Ferredoxin</fullName>
    </recommendedName>
</protein>
<dbReference type="PANTHER" id="PTHR43112">
    <property type="entry name" value="FERREDOXIN"/>
    <property type="match status" value="1"/>
</dbReference>
<dbReference type="PROSITE" id="PS00197">
    <property type="entry name" value="2FE2S_FER_1"/>
    <property type="match status" value="1"/>
</dbReference>
<evidence type="ECO:0000256" key="9">
    <source>
        <dbReference type="SAM" id="SignalP"/>
    </source>
</evidence>
<evidence type="ECO:0000256" key="3">
    <source>
        <dbReference type="ARBA" id="ARBA00022714"/>
    </source>
</evidence>
<evidence type="ECO:0000256" key="2">
    <source>
        <dbReference type="ARBA" id="ARBA00022448"/>
    </source>
</evidence>
<dbReference type="SUPFAM" id="SSF54292">
    <property type="entry name" value="2Fe-2S ferredoxin-like"/>
    <property type="match status" value="1"/>
</dbReference>